<feature type="transmembrane region" description="Helical" evidence="7">
    <location>
        <begin position="138"/>
        <end position="158"/>
    </location>
</feature>
<keyword evidence="5" id="KW-0406">Ion transport</keyword>
<dbReference type="RefSeq" id="WP_090940232.1">
    <property type="nucleotide sequence ID" value="NZ_FNDJ01000016.1"/>
</dbReference>
<dbReference type="EMBL" id="FNDJ01000016">
    <property type="protein sequence ID" value="SDK50083.1"/>
    <property type="molecule type" value="Genomic_DNA"/>
</dbReference>
<reference evidence="9 10" key="1">
    <citation type="submission" date="2016-10" db="EMBL/GenBank/DDBJ databases">
        <authorList>
            <person name="de Groot N.N."/>
        </authorList>
    </citation>
    <scope>NUCLEOTIDE SEQUENCE [LARGE SCALE GENOMIC DNA]</scope>
    <source>
        <strain evidence="9 10">CGMCC 4.6533</strain>
    </source>
</reference>
<keyword evidence="4 7" id="KW-1133">Transmembrane helix</keyword>
<evidence type="ECO:0000256" key="5">
    <source>
        <dbReference type="ARBA" id="ARBA00023065"/>
    </source>
</evidence>
<comment type="subcellular location">
    <subcellularLocation>
        <location evidence="1">Endomembrane system</location>
        <topology evidence="1">Multi-pass membrane protein</topology>
    </subcellularLocation>
</comment>
<keyword evidence="2" id="KW-0813">Transport</keyword>
<evidence type="ECO:0000256" key="4">
    <source>
        <dbReference type="ARBA" id="ARBA00022989"/>
    </source>
</evidence>
<dbReference type="AlphaFoldDB" id="A0A1G9CEF5"/>
<evidence type="ECO:0000313" key="9">
    <source>
        <dbReference type="EMBL" id="SDK50083.1"/>
    </source>
</evidence>
<feature type="transmembrane region" description="Helical" evidence="7">
    <location>
        <begin position="170"/>
        <end position="190"/>
    </location>
</feature>
<sequence length="361" mass="36954">MSNDASTLVVAASRSRTVNILLGVALLLVLVDIVTAEAGGWASAQFVVGALALIPLAFVIGEATERLSEHTGPVVGGLLNATMGNAPELMVSLFAVAGGLFTVVRASLVGSVVSNLLLVLGTSMVFAPRGRVSRSSVIGALGQVGLAVVLFTGMAVHYGWRQSGQQSSWFDLPLCAILLVLYVALTARSVRAAMVEQRKNREAAGAVQPEWSLRKGLAYLVLATAATVVVTHVVTDTIEAFASASGLGLFFTSAVVVALVGNAAEHGGAVVVAARGNRDLALEISLSSSAQVAVFVLPVVALLSATFAPLPMAFEPVEIISLAIAVALPALVLGRGSSSRVRGGVLLVGYLVLASVYFIAG</sequence>
<dbReference type="GO" id="GO:0006874">
    <property type="term" value="P:intracellular calcium ion homeostasis"/>
    <property type="evidence" value="ECO:0007669"/>
    <property type="project" value="TreeGrafter"/>
</dbReference>
<dbReference type="OrthoDB" id="8438242at2"/>
<evidence type="ECO:0000256" key="7">
    <source>
        <dbReference type="SAM" id="Phobius"/>
    </source>
</evidence>
<evidence type="ECO:0000256" key="2">
    <source>
        <dbReference type="ARBA" id="ARBA00022448"/>
    </source>
</evidence>
<dbReference type="GO" id="GO:0012505">
    <property type="term" value="C:endomembrane system"/>
    <property type="evidence" value="ECO:0007669"/>
    <property type="project" value="UniProtKB-SubCell"/>
</dbReference>
<organism evidence="9 10">
    <name type="scientific">Nonomuraea jiangxiensis</name>
    <dbReference type="NCBI Taxonomy" id="633440"/>
    <lineage>
        <taxon>Bacteria</taxon>
        <taxon>Bacillati</taxon>
        <taxon>Actinomycetota</taxon>
        <taxon>Actinomycetes</taxon>
        <taxon>Streptosporangiales</taxon>
        <taxon>Streptosporangiaceae</taxon>
        <taxon>Nonomuraea</taxon>
    </lineage>
</organism>
<protein>
    <submittedName>
        <fullName evidence="9">Ca2+:H+ antiporter</fullName>
    </submittedName>
</protein>
<feature type="transmembrane region" description="Helical" evidence="7">
    <location>
        <begin position="317"/>
        <end position="334"/>
    </location>
</feature>
<dbReference type="Gene3D" id="1.20.1420.30">
    <property type="entry name" value="NCX, central ion-binding region"/>
    <property type="match status" value="1"/>
</dbReference>
<gene>
    <name evidence="9" type="ORF">SAMN05421869_116151</name>
</gene>
<dbReference type="STRING" id="633440.SAMN05421869_116151"/>
<feature type="domain" description="Sodium/calcium exchanger membrane region" evidence="8">
    <location>
        <begin position="216"/>
        <end position="354"/>
    </location>
</feature>
<feature type="transmembrane region" description="Helical" evidence="7">
    <location>
        <begin position="103"/>
        <end position="126"/>
    </location>
</feature>
<evidence type="ECO:0000313" key="10">
    <source>
        <dbReference type="Proteomes" id="UP000199202"/>
    </source>
</evidence>
<keyword evidence="10" id="KW-1185">Reference proteome</keyword>
<feature type="domain" description="Sodium/calcium exchanger membrane region" evidence="8">
    <location>
        <begin position="44"/>
        <end position="187"/>
    </location>
</feature>
<dbReference type="GO" id="GO:0015369">
    <property type="term" value="F:calcium:proton antiporter activity"/>
    <property type="evidence" value="ECO:0007669"/>
    <property type="project" value="TreeGrafter"/>
</dbReference>
<dbReference type="PANTHER" id="PTHR31503">
    <property type="entry name" value="VACUOLAR CALCIUM ION TRANSPORTER"/>
    <property type="match status" value="1"/>
</dbReference>
<dbReference type="InterPro" id="IPR004713">
    <property type="entry name" value="CaH_exchang"/>
</dbReference>
<dbReference type="Pfam" id="PF01699">
    <property type="entry name" value="Na_Ca_ex"/>
    <property type="match status" value="2"/>
</dbReference>
<evidence type="ECO:0000259" key="8">
    <source>
        <dbReference type="Pfam" id="PF01699"/>
    </source>
</evidence>
<proteinExistence type="predicted"/>
<evidence type="ECO:0000256" key="1">
    <source>
        <dbReference type="ARBA" id="ARBA00004127"/>
    </source>
</evidence>
<keyword evidence="3 7" id="KW-0812">Transmembrane</keyword>
<feature type="transmembrane region" description="Helical" evidence="7">
    <location>
        <begin position="75"/>
        <end position="97"/>
    </location>
</feature>
<feature type="transmembrane region" description="Helical" evidence="7">
    <location>
        <begin position="341"/>
        <end position="360"/>
    </location>
</feature>
<feature type="transmembrane region" description="Helical" evidence="7">
    <location>
        <begin position="217"/>
        <end position="234"/>
    </location>
</feature>
<evidence type="ECO:0000256" key="3">
    <source>
        <dbReference type="ARBA" id="ARBA00022692"/>
    </source>
</evidence>
<feature type="transmembrane region" description="Helical" evidence="7">
    <location>
        <begin position="280"/>
        <end position="305"/>
    </location>
</feature>
<dbReference type="PANTHER" id="PTHR31503:SF22">
    <property type="entry name" value="VACUOLAR CALCIUM ION TRANSPORTER"/>
    <property type="match status" value="1"/>
</dbReference>
<accession>A0A1G9CEF5</accession>
<keyword evidence="6 7" id="KW-0472">Membrane</keyword>
<dbReference type="InterPro" id="IPR004837">
    <property type="entry name" value="NaCa_Exmemb"/>
</dbReference>
<dbReference type="GO" id="GO:0016020">
    <property type="term" value="C:membrane"/>
    <property type="evidence" value="ECO:0007669"/>
    <property type="project" value="InterPro"/>
</dbReference>
<feature type="transmembrane region" description="Helical" evidence="7">
    <location>
        <begin position="46"/>
        <end position="63"/>
    </location>
</feature>
<dbReference type="Proteomes" id="UP000199202">
    <property type="component" value="Unassembled WGS sequence"/>
</dbReference>
<evidence type="ECO:0000256" key="6">
    <source>
        <dbReference type="ARBA" id="ARBA00023136"/>
    </source>
</evidence>
<name>A0A1G9CEF5_9ACTN</name>
<dbReference type="InterPro" id="IPR044880">
    <property type="entry name" value="NCX_ion-bd_dom_sf"/>
</dbReference>